<keyword evidence="1" id="KW-0732">Signal</keyword>
<name>A0A920CD30_9BACL</name>
<feature type="chain" id="PRO_5037985963" evidence="1">
    <location>
        <begin position="28"/>
        <end position="177"/>
    </location>
</feature>
<gene>
    <name evidence="2" type="ORF">J41TS12_02420</name>
</gene>
<reference evidence="2 3" key="1">
    <citation type="submission" date="2021-03" db="EMBL/GenBank/DDBJ databases">
        <title>Antimicrobial resistance genes in bacteria isolated from Japanese honey, and their potential for conferring macrolide and lincosamide resistance in the American foulbrood pathogen Paenibacillus larvae.</title>
        <authorList>
            <person name="Okamoto M."/>
            <person name="Kumagai M."/>
            <person name="Kanamori H."/>
            <person name="Takamatsu D."/>
        </authorList>
    </citation>
    <scope>NUCLEOTIDE SEQUENCE [LARGE SCALE GENOMIC DNA]</scope>
    <source>
        <strain evidence="2 3">J41TS12</strain>
    </source>
</reference>
<organism evidence="2 3">
    <name type="scientific">Paenibacillus antibioticophila</name>
    <dbReference type="NCBI Taxonomy" id="1274374"/>
    <lineage>
        <taxon>Bacteria</taxon>
        <taxon>Bacillati</taxon>
        <taxon>Bacillota</taxon>
        <taxon>Bacilli</taxon>
        <taxon>Bacillales</taxon>
        <taxon>Paenibacillaceae</taxon>
        <taxon>Paenibacillus</taxon>
    </lineage>
</organism>
<dbReference type="Proteomes" id="UP000681162">
    <property type="component" value="Unassembled WGS sequence"/>
</dbReference>
<evidence type="ECO:0000256" key="1">
    <source>
        <dbReference type="SAM" id="SignalP"/>
    </source>
</evidence>
<feature type="signal peptide" evidence="1">
    <location>
        <begin position="1"/>
        <end position="27"/>
    </location>
</feature>
<sequence length="177" mass="19588">MKRRLSVVLALFLVVVMSSLVTSSSGAADRKDSTASPAIRDGQELTVYIDQLNMMGDGSAEIIVDPVQWYTGEEAKAQFAKYEPDAGIDGPPDGYFIVNESELLLPLAVAEDAVVIMQVYDRTGDFADVGIQWNERISLSKLDALLHHTDIVDVRDFPYHLTIEDGRVTKIIQQYIP</sequence>
<keyword evidence="3" id="KW-1185">Reference proteome</keyword>
<evidence type="ECO:0000313" key="2">
    <source>
        <dbReference type="EMBL" id="GIO35381.1"/>
    </source>
</evidence>
<accession>A0A920CD30</accession>
<evidence type="ECO:0000313" key="3">
    <source>
        <dbReference type="Proteomes" id="UP000681162"/>
    </source>
</evidence>
<comment type="caution">
    <text evidence="2">The sequence shown here is derived from an EMBL/GenBank/DDBJ whole genome shotgun (WGS) entry which is preliminary data.</text>
</comment>
<dbReference type="RefSeq" id="WP_212937814.1">
    <property type="nucleotide sequence ID" value="NZ_BORR01000001.1"/>
</dbReference>
<dbReference type="EMBL" id="BORR01000001">
    <property type="protein sequence ID" value="GIO35381.1"/>
    <property type="molecule type" value="Genomic_DNA"/>
</dbReference>
<dbReference type="AlphaFoldDB" id="A0A920CD30"/>
<protein>
    <submittedName>
        <fullName evidence="2">Uncharacterized protein</fullName>
    </submittedName>
</protein>
<proteinExistence type="predicted"/>